<dbReference type="Pfam" id="PF07690">
    <property type="entry name" value="MFS_1"/>
    <property type="match status" value="1"/>
</dbReference>
<keyword evidence="6" id="KW-0325">Glycoprotein</keyword>
<evidence type="ECO:0000256" key="1">
    <source>
        <dbReference type="ARBA" id="ARBA00004141"/>
    </source>
</evidence>
<sequence>MSSNEAASESSESHKIHGKIPGHENNGKDMAPSLLHKAKQDVTAEAKVNVTLNVEQENQWATGFKLFNIIGALGLVCLLMLLDTSIISTAVPRITSEFNSLPDVGWYGSAYQLASAAIQPLTGRIYMNLSTKWTFLSFFFIFELGSLICGLATSSKMLIVGRAIAGIGGSGILNGAFTIIAACVPLSRRPTFIGLVMGVSQVGLSAGPLIGGALTEYTTWRWCFYINLPVGGLVAVMFAFVNIPEIVPKQKFAIAIRALPGQLDLLGFALFASSAIQLLLALQYGGNKFAWNSSQIIGLFCGSGTTFLVFLLWDHRQGEKAMIPFSLIRKRIIWSSSLSYGFLLSQVFCVSWYLPQYFQGVKNASPLMSGVDILPSILAHFCVATISGKIIERLGYYLPIILTSASLMAVGNGLLSTLSPHTSPGKWIGYQILLGATRALGLQVPIIAIQHVLPSPQIPVATALAMFSQLFTGALFLSFSDTVFTNSLSSLIPKYAPSTDPKIIINAGATGFRSYVSGQDLAGSTGTYCTSKMPESLANIFAFFFAMMVNGFGDSGGCYGSFG</sequence>
<feature type="compositionally biased region" description="Low complexity" evidence="7">
    <location>
        <begin position="1"/>
        <end position="10"/>
    </location>
</feature>
<feature type="transmembrane region" description="Helical" evidence="8">
    <location>
        <begin position="333"/>
        <end position="354"/>
    </location>
</feature>
<feature type="transmembrane region" description="Helical" evidence="8">
    <location>
        <begin position="159"/>
        <end position="184"/>
    </location>
</feature>
<dbReference type="AlphaFoldDB" id="A0A9W9VGQ8"/>
<evidence type="ECO:0000259" key="9">
    <source>
        <dbReference type="PROSITE" id="PS50850"/>
    </source>
</evidence>
<feature type="transmembrane region" description="Helical" evidence="8">
    <location>
        <begin position="133"/>
        <end position="153"/>
    </location>
</feature>
<feature type="transmembrane region" description="Helical" evidence="8">
    <location>
        <begin position="460"/>
        <end position="479"/>
    </location>
</feature>
<dbReference type="OrthoDB" id="10021397at2759"/>
<evidence type="ECO:0000256" key="8">
    <source>
        <dbReference type="SAM" id="Phobius"/>
    </source>
</evidence>
<name>A0A9W9VGQ8_9EURO</name>
<feature type="transmembrane region" description="Helical" evidence="8">
    <location>
        <begin position="296"/>
        <end position="313"/>
    </location>
</feature>
<gene>
    <name evidence="10" type="ORF">N7509_012029</name>
</gene>
<feature type="transmembrane region" description="Helical" evidence="8">
    <location>
        <begin position="222"/>
        <end position="243"/>
    </location>
</feature>
<dbReference type="PROSITE" id="PS50850">
    <property type="entry name" value="MFS"/>
    <property type="match status" value="1"/>
</dbReference>
<accession>A0A9W9VGQ8</accession>
<evidence type="ECO:0000256" key="2">
    <source>
        <dbReference type="ARBA" id="ARBA00007520"/>
    </source>
</evidence>
<feature type="transmembrane region" description="Helical" evidence="8">
    <location>
        <begin position="66"/>
        <end position="92"/>
    </location>
</feature>
<evidence type="ECO:0000256" key="3">
    <source>
        <dbReference type="ARBA" id="ARBA00022692"/>
    </source>
</evidence>
<feature type="region of interest" description="Disordered" evidence="7">
    <location>
        <begin position="1"/>
        <end position="31"/>
    </location>
</feature>
<dbReference type="CDD" id="cd17502">
    <property type="entry name" value="MFS_Azr1_MDR_like"/>
    <property type="match status" value="1"/>
</dbReference>
<evidence type="ECO:0000256" key="5">
    <source>
        <dbReference type="ARBA" id="ARBA00023136"/>
    </source>
</evidence>
<dbReference type="InterPro" id="IPR036259">
    <property type="entry name" value="MFS_trans_sf"/>
</dbReference>
<dbReference type="InterPro" id="IPR020846">
    <property type="entry name" value="MFS_dom"/>
</dbReference>
<dbReference type="RefSeq" id="XP_056482696.1">
    <property type="nucleotide sequence ID" value="XM_056636666.1"/>
</dbReference>
<feature type="transmembrane region" description="Helical" evidence="8">
    <location>
        <begin position="191"/>
        <end position="210"/>
    </location>
</feature>
<feature type="domain" description="Major facilitator superfamily (MFS) profile" evidence="9">
    <location>
        <begin position="69"/>
        <end position="563"/>
    </location>
</feature>
<feature type="transmembrane region" description="Helical" evidence="8">
    <location>
        <begin position="394"/>
        <end position="415"/>
    </location>
</feature>
<dbReference type="InterPro" id="IPR011701">
    <property type="entry name" value="MFS"/>
</dbReference>
<feature type="transmembrane region" description="Helical" evidence="8">
    <location>
        <begin position="540"/>
        <end position="562"/>
    </location>
</feature>
<dbReference type="EMBL" id="JAPZBU010000011">
    <property type="protein sequence ID" value="KAJ5378910.1"/>
    <property type="molecule type" value="Genomic_DNA"/>
</dbReference>
<comment type="caution">
    <text evidence="10">The sequence shown here is derived from an EMBL/GenBank/DDBJ whole genome shotgun (WGS) entry which is preliminary data.</text>
</comment>
<keyword evidence="5 8" id="KW-0472">Membrane</keyword>
<evidence type="ECO:0000313" key="11">
    <source>
        <dbReference type="Proteomes" id="UP001147747"/>
    </source>
</evidence>
<reference evidence="10" key="1">
    <citation type="submission" date="2022-12" db="EMBL/GenBank/DDBJ databases">
        <authorList>
            <person name="Petersen C."/>
        </authorList>
    </citation>
    <scope>NUCLEOTIDE SEQUENCE</scope>
    <source>
        <strain evidence="10">IBT 29677</strain>
    </source>
</reference>
<organism evidence="10 11">
    <name type="scientific">Penicillium cosmopolitanum</name>
    <dbReference type="NCBI Taxonomy" id="1131564"/>
    <lineage>
        <taxon>Eukaryota</taxon>
        <taxon>Fungi</taxon>
        <taxon>Dikarya</taxon>
        <taxon>Ascomycota</taxon>
        <taxon>Pezizomycotina</taxon>
        <taxon>Eurotiomycetes</taxon>
        <taxon>Eurotiomycetidae</taxon>
        <taxon>Eurotiales</taxon>
        <taxon>Aspergillaceae</taxon>
        <taxon>Penicillium</taxon>
    </lineage>
</organism>
<reference evidence="10" key="2">
    <citation type="journal article" date="2023" name="IMA Fungus">
        <title>Comparative genomic study of the Penicillium genus elucidates a diverse pangenome and 15 lateral gene transfer events.</title>
        <authorList>
            <person name="Petersen C."/>
            <person name="Sorensen T."/>
            <person name="Nielsen M.R."/>
            <person name="Sondergaard T.E."/>
            <person name="Sorensen J.L."/>
            <person name="Fitzpatrick D.A."/>
            <person name="Frisvad J.C."/>
            <person name="Nielsen K.L."/>
        </authorList>
    </citation>
    <scope>NUCLEOTIDE SEQUENCE</scope>
    <source>
        <strain evidence="10">IBT 29677</strain>
    </source>
</reference>
<protein>
    <submittedName>
        <fullName evidence="10">Major facilitator superfamily-domain-containing protein</fullName>
    </submittedName>
</protein>
<evidence type="ECO:0000256" key="7">
    <source>
        <dbReference type="SAM" id="MobiDB-lite"/>
    </source>
</evidence>
<feature type="transmembrane region" description="Helical" evidence="8">
    <location>
        <begin position="263"/>
        <end position="284"/>
    </location>
</feature>
<evidence type="ECO:0000256" key="6">
    <source>
        <dbReference type="ARBA" id="ARBA00023180"/>
    </source>
</evidence>
<comment type="similarity">
    <text evidence="2">Belongs to the major facilitator superfamily. TCR/Tet family.</text>
</comment>
<dbReference type="GO" id="GO:0005886">
    <property type="term" value="C:plasma membrane"/>
    <property type="evidence" value="ECO:0007669"/>
    <property type="project" value="TreeGrafter"/>
</dbReference>
<feature type="compositionally biased region" description="Basic and acidic residues" evidence="7">
    <location>
        <begin position="11"/>
        <end position="27"/>
    </location>
</feature>
<feature type="transmembrane region" description="Helical" evidence="8">
    <location>
        <begin position="366"/>
        <end position="387"/>
    </location>
</feature>
<keyword evidence="4 8" id="KW-1133">Transmembrane helix</keyword>
<dbReference type="Gene3D" id="1.20.1250.20">
    <property type="entry name" value="MFS general substrate transporter like domains"/>
    <property type="match status" value="1"/>
</dbReference>
<dbReference type="PANTHER" id="PTHR23501">
    <property type="entry name" value="MAJOR FACILITATOR SUPERFAMILY"/>
    <property type="match status" value="1"/>
</dbReference>
<evidence type="ECO:0000256" key="4">
    <source>
        <dbReference type="ARBA" id="ARBA00022989"/>
    </source>
</evidence>
<dbReference type="GO" id="GO:0022857">
    <property type="term" value="F:transmembrane transporter activity"/>
    <property type="evidence" value="ECO:0007669"/>
    <property type="project" value="InterPro"/>
</dbReference>
<dbReference type="Proteomes" id="UP001147747">
    <property type="component" value="Unassembled WGS sequence"/>
</dbReference>
<dbReference type="GeneID" id="81375646"/>
<dbReference type="SUPFAM" id="SSF103473">
    <property type="entry name" value="MFS general substrate transporter"/>
    <property type="match status" value="1"/>
</dbReference>
<proteinExistence type="inferred from homology"/>
<comment type="subcellular location">
    <subcellularLocation>
        <location evidence="1">Membrane</location>
        <topology evidence="1">Multi-pass membrane protein</topology>
    </subcellularLocation>
</comment>
<dbReference type="PANTHER" id="PTHR23501:SF193">
    <property type="entry name" value="MULTIDRUG TRANSPORTER, PUTATIVE (AFU_ORTHOLOGUE AFUA_8G00940)-RELATED"/>
    <property type="match status" value="1"/>
</dbReference>
<evidence type="ECO:0000313" key="10">
    <source>
        <dbReference type="EMBL" id="KAJ5378910.1"/>
    </source>
</evidence>
<keyword evidence="11" id="KW-1185">Reference proteome</keyword>
<keyword evidence="3 8" id="KW-0812">Transmembrane</keyword>